<dbReference type="InterPro" id="IPR016907">
    <property type="entry name" value="UCP029033"/>
</dbReference>
<evidence type="ECO:0000313" key="3">
    <source>
        <dbReference type="Proteomes" id="UP000008841"/>
    </source>
</evidence>
<evidence type="ECO:0000256" key="1">
    <source>
        <dbReference type="SAM" id="Phobius"/>
    </source>
</evidence>
<keyword evidence="1" id="KW-0472">Membrane</keyword>
<sequence precursor="true">MNNKRTAEAFILGAFLCAGLVIAGYFVSSGITKLKSLERAVSVKGLSEKDVPADIAIWPIKFEVAADDLGALMAAIEEKNRVVYDFLLSSGFDAKEISISAPAVIDRQAQGYGDANRFAFRYAGNSTISVYTRNVNLVRTSVRKLVDLGKLGVAVSGENYDAKTEFLYSGLNRLKPAMIEEATNNARAVAEKFASDSKSRLGKIKSATQGQFTIENRDSNTPHIKKVRVVSTLEYYLTD</sequence>
<dbReference type="RefSeq" id="WP_012466978.1">
    <property type="nucleotide sequence ID" value="NC_010803.1"/>
</dbReference>
<reference evidence="2 3" key="1">
    <citation type="submission" date="2008-05" db="EMBL/GenBank/DDBJ databases">
        <title>Complete sequence of Chlorobium limicola DSM 245.</title>
        <authorList>
            <consortium name="US DOE Joint Genome Institute"/>
            <person name="Lucas S."/>
            <person name="Copeland A."/>
            <person name="Lapidus A."/>
            <person name="Glavina del Rio T."/>
            <person name="Dalin E."/>
            <person name="Tice H."/>
            <person name="Bruce D."/>
            <person name="Goodwin L."/>
            <person name="Pitluck S."/>
            <person name="Schmutz J."/>
            <person name="Larimer F."/>
            <person name="Land M."/>
            <person name="Hauser L."/>
            <person name="Kyrpides N."/>
            <person name="Ovchinnikova G."/>
            <person name="Zhao F."/>
            <person name="Li T."/>
            <person name="Liu Z."/>
            <person name="Overmann J."/>
            <person name="Bryant D.A."/>
            <person name="Richardson P."/>
        </authorList>
    </citation>
    <scope>NUCLEOTIDE SEQUENCE [LARGE SCALE GENOMIC DNA]</scope>
    <source>
        <strain evidence="3">DSM 245 / NBRC 103803 / 6330</strain>
    </source>
</reference>
<keyword evidence="1" id="KW-1133">Transmembrane helix</keyword>
<protein>
    <recommendedName>
        <fullName evidence="4">SIMPL domain-containing protein</fullName>
    </recommendedName>
</protein>
<dbReference type="KEGG" id="cli:Clim_2080"/>
<dbReference type="EMBL" id="CP001097">
    <property type="protein sequence ID" value="ACD91109.1"/>
    <property type="molecule type" value="Genomic_DNA"/>
</dbReference>
<dbReference type="PIRSF" id="PIRSF029033">
    <property type="entry name" value="UCP029033"/>
    <property type="match status" value="1"/>
</dbReference>
<dbReference type="AlphaFoldDB" id="B3EGA0"/>
<name>B3EGA0_CHLL2</name>
<dbReference type="InterPro" id="IPR052022">
    <property type="entry name" value="26kDa_periplasmic_antigen"/>
</dbReference>
<evidence type="ECO:0000313" key="2">
    <source>
        <dbReference type="EMBL" id="ACD91109.1"/>
    </source>
</evidence>
<accession>B3EGA0</accession>
<dbReference type="Proteomes" id="UP000008841">
    <property type="component" value="Chromosome"/>
</dbReference>
<evidence type="ECO:0008006" key="4">
    <source>
        <dbReference type="Google" id="ProtNLM"/>
    </source>
</evidence>
<dbReference type="GO" id="GO:0006974">
    <property type="term" value="P:DNA damage response"/>
    <property type="evidence" value="ECO:0007669"/>
    <property type="project" value="TreeGrafter"/>
</dbReference>
<dbReference type="HOGENOM" id="CLU_077423_1_0_10"/>
<keyword evidence="1" id="KW-0812">Transmembrane</keyword>
<dbReference type="OrthoDB" id="9806540at2"/>
<gene>
    <name evidence="2" type="ordered locus">Clim_2080</name>
</gene>
<organism evidence="2 3">
    <name type="scientific">Chlorobium limicola (strain DSM 245 / NBRC 103803 / 6330)</name>
    <dbReference type="NCBI Taxonomy" id="290315"/>
    <lineage>
        <taxon>Bacteria</taxon>
        <taxon>Pseudomonadati</taxon>
        <taxon>Chlorobiota</taxon>
        <taxon>Chlorobiia</taxon>
        <taxon>Chlorobiales</taxon>
        <taxon>Chlorobiaceae</taxon>
        <taxon>Chlorobium/Pelodictyon group</taxon>
        <taxon>Chlorobium</taxon>
    </lineage>
</organism>
<dbReference type="PANTHER" id="PTHR34387">
    <property type="entry name" value="SLR1258 PROTEIN"/>
    <property type="match status" value="1"/>
</dbReference>
<proteinExistence type="predicted"/>
<feature type="transmembrane region" description="Helical" evidence="1">
    <location>
        <begin position="7"/>
        <end position="27"/>
    </location>
</feature>
<dbReference type="STRING" id="290315.Clim_2080"/>
<dbReference type="PANTHER" id="PTHR34387:SF2">
    <property type="entry name" value="SLR1258 PROTEIN"/>
    <property type="match status" value="1"/>
</dbReference>
<dbReference type="eggNOG" id="COG2859">
    <property type="taxonomic scope" value="Bacteria"/>
</dbReference>
<dbReference type="Pfam" id="PF04402">
    <property type="entry name" value="SIMPL"/>
    <property type="match status" value="1"/>
</dbReference>
<dbReference type="InterPro" id="IPR007497">
    <property type="entry name" value="SIMPL/DUF541"/>
</dbReference>